<protein>
    <submittedName>
        <fullName evidence="2">Uncharacterized protein</fullName>
    </submittedName>
</protein>
<comment type="caution">
    <text evidence="2">The sequence shown here is derived from an EMBL/GenBank/DDBJ whole genome shotgun (WGS) entry which is preliminary data.</text>
</comment>
<keyword evidence="1" id="KW-0812">Transmembrane</keyword>
<organism evidence="2 3">
    <name type="scientific">Pelagicoccus mobilis</name>
    <dbReference type="NCBI Taxonomy" id="415221"/>
    <lineage>
        <taxon>Bacteria</taxon>
        <taxon>Pseudomonadati</taxon>
        <taxon>Verrucomicrobiota</taxon>
        <taxon>Opitutia</taxon>
        <taxon>Puniceicoccales</taxon>
        <taxon>Pelagicoccaceae</taxon>
        <taxon>Pelagicoccus</taxon>
    </lineage>
</organism>
<dbReference type="GO" id="GO:0005886">
    <property type="term" value="C:plasma membrane"/>
    <property type="evidence" value="ECO:0007669"/>
    <property type="project" value="UniProtKB-SubCell"/>
</dbReference>
<dbReference type="GO" id="GO:0140359">
    <property type="term" value="F:ABC-type transporter activity"/>
    <property type="evidence" value="ECO:0007669"/>
    <property type="project" value="InterPro"/>
</dbReference>
<dbReference type="Pfam" id="PF12679">
    <property type="entry name" value="ABC2_membrane_2"/>
    <property type="match status" value="1"/>
</dbReference>
<dbReference type="EMBL" id="JAENIL010000021">
    <property type="protein sequence ID" value="MBK1877736.1"/>
    <property type="molecule type" value="Genomic_DNA"/>
</dbReference>
<reference evidence="2" key="1">
    <citation type="submission" date="2021-01" db="EMBL/GenBank/DDBJ databases">
        <title>Modified the classification status of verrucomicrobia.</title>
        <authorList>
            <person name="Feng X."/>
        </authorList>
    </citation>
    <scope>NUCLEOTIDE SEQUENCE</scope>
    <source>
        <strain evidence="2">KCTC 13126</strain>
    </source>
</reference>
<gene>
    <name evidence="2" type="ORF">JIN87_12735</name>
</gene>
<name>A0A934RWF1_9BACT</name>
<feature type="transmembrane region" description="Helical" evidence="1">
    <location>
        <begin position="25"/>
        <end position="47"/>
    </location>
</feature>
<accession>A0A934RWF1</accession>
<dbReference type="AlphaFoldDB" id="A0A934RWF1"/>
<dbReference type="RefSeq" id="WP_200355948.1">
    <property type="nucleotide sequence ID" value="NZ_JAENIL010000021.1"/>
</dbReference>
<evidence type="ECO:0000313" key="2">
    <source>
        <dbReference type="EMBL" id="MBK1877736.1"/>
    </source>
</evidence>
<proteinExistence type="predicted"/>
<evidence type="ECO:0000313" key="3">
    <source>
        <dbReference type="Proteomes" id="UP000617628"/>
    </source>
</evidence>
<sequence>MSGANGEKAAFGAVKGMLYMRIQELTTTAALVRFAIIAASTFGLLLLVGFNESEARERFQGLLVGAFALKFLPIFCLTKGGETLRGELKDGTIEYLWVRPASKVELYLGFFLSGFLGTMWIVGPALIGISAAGVVLGVIGVGGLLTVWVVSVCVVASFTALSGAIGAFSSKFVVLGIFYYSFVELGLASIPNGVQKLAVSYHAENLLRGVTFGAQGFEVGHLLWIAGIGAVALGLGAAIFSQSHYVVGSEKEA</sequence>
<keyword evidence="1" id="KW-0472">Membrane</keyword>
<keyword evidence="1" id="KW-1133">Transmembrane helix</keyword>
<feature type="transmembrane region" description="Helical" evidence="1">
    <location>
        <begin position="172"/>
        <end position="190"/>
    </location>
</feature>
<keyword evidence="3" id="KW-1185">Reference proteome</keyword>
<dbReference type="Proteomes" id="UP000617628">
    <property type="component" value="Unassembled WGS sequence"/>
</dbReference>
<evidence type="ECO:0000256" key="1">
    <source>
        <dbReference type="SAM" id="Phobius"/>
    </source>
</evidence>
<feature type="transmembrane region" description="Helical" evidence="1">
    <location>
        <begin position="106"/>
        <end position="139"/>
    </location>
</feature>
<feature type="transmembrane region" description="Helical" evidence="1">
    <location>
        <begin position="222"/>
        <end position="241"/>
    </location>
</feature>